<gene>
    <name evidence="1" type="ORF">SCABRO_01602</name>
</gene>
<comment type="caution">
    <text evidence="1">The sequence shown here is derived from an EMBL/GenBank/DDBJ whole genome shotgun (WGS) entry which is preliminary data.</text>
</comment>
<accession>A0A0B0EPQ4</accession>
<reference evidence="1 2" key="1">
    <citation type="submission" date="2014-10" db="EMBL/GenBank/DDBJ databases">
        <title>Draft genome of anammox bacterium scalindua brodae, obtained using differential coverage binning of sequence data from two enrichment reactors.</title>
        <authorList>
            <person name="Speth D.R."/>
            <person name="Russ L."/>
            <person name="Kartal B."/>
            <person name="Op den Camp H.J."/>
            <person name="Dutilh B.E."/>
            <person name="Jetten M.S."/>
        </authorList>
    </citation>
    <scope>NUCLEOTIDE SEQUENCE [LARGE SCALE GENOMIC DNA]</scope>
    <source>
        <strain evidence="1">RU1</strain>
    </source>
</reference>
<dbReference type="SUPFAM" id="SSF143100">
    <property type="entry name" value="TTHA1013/TTHA0281-like"/>
    <property type="match status" value="1"/>
</dbReference>
<dbReference type="AlphaFoldDB" id="A0A0B0EPQ4"/>
<dbReference type="InterPro" id="IPR035069">
    <property type="entry name" value="TTHA1013/TTHA0281-like"/>
</dbReference>
<dbReference type="EMBL" id="JRYO01000107">
    <property type="protein sequence ID" value="KHE92645.1"/>
    <property type="molecule type" value="Genomic_DNA"/>
</dbReference>
<evidence type="ECO:0008006" key="3">
    <source>
        <dbReference type="Google" id="ProtNLM"/>
    </source>
</evidence>
<sequence>MNTMEYKEYVAKIEYDPEIKLFCGTVINATPNTFYGASVDELEKELANTIEEYFKFCSEKGLKPKKPEVQSVRS</sequence>
<organism evidence="1 2">
    <name type="scientific">Candidatus Scalindua brodae</name>
    <dbReference type="NCBI Taxonomy" id="237368"/>
    <lineage>
        <taxon>Bacteria</taxon>
        <taxon>Pseudomonadati</taxon>
        <taxon>Planctomycetota</taxon>
        <taxon>Candidatus Brocadiia</taxon>
        <taxon>Candidatus Brocadiales</taxon>
        <taxon>Candidatus Scalinduaceae</taxon>
        <taxon>Candidatus Scalindua</taxon>
    </lineage>
</organism>
<proteinExistence type="predicted"/>
<evidence type="ECO:0000313" key="1">
    <source>
        <dbReference type="EMBL" id="KHE92645.1"/>
    </source>
</evidence>
<dbReference type="Proteomes" id="UP000030652">
    <property type="component" value="Unassembled WGS sequence"/>
</dbReference>
<protein>
    <recommendedName>
        <fullName evidence="3">HicB family protein</fullName>
    </recommendedName>
</protein>
<dbReference type="eggNOG" id="COG4226">
    <property type="taxonomic scope" value="Bacteria"/>
</dbReference>
<evidence type="ECO:0000313" key="2">
    <source>
        <dbReference type="Proteomes" id="UP000030652"/>
    </source>
</evidence>
<name>A0A0B0EPQ4_9BACT</name>